<proteinExistence type="predicted"/>
<evidence type="ECO:0000313" key="1">
    <source>
        <dbReference type="Ensembl" id="ENSAOWP00000020119.1"/>
    </source>
</evidence>
<evidence type="ECO:0000313" key="2">
    <source>
        <dbReference type="Proteomes" id="UP000694424"/>
    </source>
</evidence>
<keyword evidence="2" id="KW-1185">Reference proteome</keyword>
<accession>A0A8B9Q3Z5</accession>
<organism evidence="1 2">
    <name type="scientific">Apteryx owenii</name>
    <name type="common">Little spotted kiwi</name>
    <dbReference type="NCBI Taxonomy" id="8824"/>
    <lineage>
        <taxon>Eukaryota</taxon>
        <taxon>Metazoa</taxon>
        <taxon>Chordata</taxon>
        <taxon>Craniata</taxon>
        <taxon>Vertebrata</taxon>
        <taxon>Euteleostomi</taxon>
        <taxon>Archelosauria</taxon>
        <taxon>Archosauria</taxon>
        <taxon>Dinosauria</taxon>
        <taxon>Saurischia</taxon>
        <taxon>Theropoda</taxon>
        <taxon>Coelurosauria</taxon>
        <taxon>Aves</taxon>
        <taxon>Palaeognathae</taxon>
        <taxon>Apterygiformes</taxon>
        <taxon>Apterygidae</taxon>
        <taxon>Apteryx</taxon>
    </lineage>
</organism>
<sequence>METQALLRKPVPSHCFHSGRENLCSSPGGNPHPGRIPWSPPHKILEALDGGNLPILRSKDPSGWSESANGSSQIDALSLESMSKEAYFSRVETFTISFPALSLQGGSCPAVSSRAPSS</sequence>
<protein>
    <submittedName>
        <fullName evidence="1">Uncharacterized protein</fullName>
    </submittedName>
</protein>
<dbReference type="Ensembl" id="ENSAOWT00000022799.1">
    <property type="protein sequence ID" value="ENSAOWP00000020119.1"/>
    <property type="gene ID" value="ENSAOWG00000013609.1"/>
</dbReference>
<dbReference type="AlphaFoldDB" id="A0A8B9Q3Z5"/>
<reference evidence="1" key="2">
    <citation type="submission" date="2025-09" db="UniProtKB">
        <authorList>
            <consortium name="Ensembl"/>
        </authorList>
    </citation>
    <scope>IDENTIFICATION</scope>
</reference>
<dbReference type="Proteomes" id="UP000694424">
    <property type="component" value="Unplaced"/>
</dbReference>
<reference evidence="1" key="1">
    <citation type="submission" date="2025-08" db="UniProtKB">
        <authorList>
            <consortium name="Ensembl"/>
        </authorList>
    </citation>
    <scope>IDENTIFICATION</scope>
</reference>
<name>A0A8B9Q3Z5_APTOW</name>